<keyword evidence="1" id="KW-0472">Membrane</keyword>
<dbReference type="RefSeq" id="WP_204399928.1">
    <property type="nucleotide sequence ID" value="NZ_JAFBEE010000001.1"/>
</dbReference>
<evidence type="ECO:0000313" key="3">
    <source>
        <dbReference type="Proteomes" id="UP001314796"/>
    </source>
</evidence>
<keyword evidence="1" id="KW-1133">Transmembrane helix</keyword>
<feature type="transmembrane region" description="Helical" evidence="1">
    <location>
        <begin position="12"/>
        <end position="32"/>
    </location>
</feature>
<accession>A0ABS2NL42</accession>
<keyword evidence="3" id="KW-1185">Reference proteome</keyword>
<name>A0ABS2NL42_9FIRM</name>
<protein>
    <submittedName>
        <fullName evidence="2">Uncharacterized protein</fullName>
    </submittedName>
</protein>
<proteinExistence type="predicted"/>
<evidence type="ECO:0000256" key="1">
    <source>
        <dbReference type="SAM" id="Phobius"/>
    </source>
</evidence>
<comment type="caution">
    <text evidence="2">The sequence shown here is derived from an EMBL/GenBank/DDBJ whole genome shotgun (WGS) entry which is preliminary data.</text>
</comment>
<evidence type="ECO:0000313" key="2">
    <source>
        <dbReference type="EMBL" id="MBM7613643.1"/>
    </source>
</evidence>
<dbReference type="Proteomes" id="UP001314796">
    <property type="component" value="Unassembled WGS sequence"/>
</dbReference>
<sequence length="166" mass="18677">MKVEILKTKMGMGVTFILLVGAIVGSLNFYIVSPQDAAETIIKELSVGNEVFDITEDQKQLVNQVIFGVNEYDLPSLVMKFNKSVEIRKGLFQKLDIEEVETSGYDKDLRRVAIRVNLKDTVGEDGVLLTNERTYTGVVMLTLQKVSMRKWGVEKVEAVPFRDTSI</sequence>
<dbReference type="EMBL" id="JAFBEE010000001">
    <property type="protein sequence ID" value="MBM7613643.1"/>
    <property type="molecule type" value="Genomic_DNA"/>
</dbReference>
<organism evidence="2 3">
    <name type="scientific">Alkaliphilus hydrothermalis</name>
    <dbReference type="NCBI Taxonomy" id="1482730"/>
    <lineage>
        <taxon>Bacteria</taxon>
        <taxon>Bacillati</taxon>
        <taxon>Bacillota</taxon>
        <taxon>Clostridia</taxon>
        <taxon>Peptostreptococcales</taxon>
        <taxon>Natronincolaceae</taxon>
        <taxon>Alkaliphilus</taxon>
    </lineage>
</organism>
<reference evidence="2 3" key="1">
    <citation type="submission" date="2021-01" db="EMBL/GenBank/DDBJ databases">
        <title>Genomic Encyclopedia of Type Strains, Phase IV (KMG-IV): sequencing the most valuable type-strain genomes for metagenomic binning, comparative biology and taxonomic classification.</title>
        <authorList>
            <person name="Goeker M."/>
        </authorList>
    </citation>
    <scope>NUCLEOTIDE SEQUENCE [LARGE SCALE GENOMIC DNA]</scope>
    <source>
        <strain evidence="2 3">DSM 25890</strain>
    </source>
</reference>
<gene>
    <name evidence="2" type="ORF">JOC73_000151</name>
</gene>
<keyword evidence="1" id="KW-0812">Transmembrane</keyword>